<dbReference type="Proteomes" id="UP000321532">
    <property type="component" value="Unassembled WGS sequence"/>
</dbReference>
<evidence type="ECO:0000313" key="2">
    <source>
        <dbReference type="EMBL" id="GEO06982.1"/>
    </source>
</evidence>
<protein>
    <submittedName>
        <fullName evidence="2">Uncharacterized protein</fullName>
    </submittedName>
</protein>
<keyword evidence="3" id="KW-1185">Reference proteome</keyword>
<evidence type="ECO:0000313" key="3">
    <source>
        <dbReference type="Proteomes" id="UP000321532"/>
    </source>
</evidence>
<dbReference type="RefSeq" id="WP_170252678.1">
    <property type="nucleotide sequence ID" value="NZ_BJYS01000048.1"/>
</dbReference>
<sequence>MPKNNMLRQGYQEHQRKPYGASSTGKKPYGANPLEQLKAVREKVVGLRAKDFL</sequence>
<feature type="region of interest" description="Disordered" evidence="1">
    <location>
        <begin position="1"/>
        <end position="32"/>
    </location>
</feature>
<proteinExistence type="predicted"/>
<comment type="caution">
    <text evidence="2">The sequence shown here is derived from an EMBL/GenBank/DDBJ whole genome shotgun (WGS) entry which is preliminary data.</text>
</comment>
<organism evidence="2 3">
    <name type="scientific">Adhaeribacter aerolatus</name>
    <dbReference type="NCBI Taxonomy" id="670289"/>
    <lineage>
        <taxon>Bacteria</taxon>
        <taxon>Pseudomonadati</taxon>
        <taxon>Bacteroidota</taxon>
        <taxon>Cytophagia</taxon>
        <taxon>Cytophagales</taxon>
        <taxon>Hymenobacteraceae</taxon>
        <taxon>Adhaeribacter</taxon>
    </lineage>
</organism>
<reference evidence="2 3" key="1">
    <citation type="submission" date="2019-07" db="EMBL/GenBank/DDBJ databases">
        <title>Whole genome shotgun sequence of Adhaeribacter aerolatus NBRC 106133.</title>
        <authorList>
            <person name="Hosoyama A."/>
            <person name="Uohara A."/>
            <person name="Ohji S."/>
            <person name="Ichikawa N."/>
        </authorList>
    </citation>
    <scope>NUCLEOTIDE SEQUENCE [LARGE SCALE GENOMIC DNA]</scope>
    <source>
        <strain evidence="2 3">NBRC 106133</strain>
    </source>
</reference>
<dbReference type="AlphaFoldDB" id="A0A512B4V4"/>
<gene>
    <name evidence="2" type="ORF">AAE02nite_46460</name>
</gene>
<name>A0A512B4V4_9BACT</name>
<accession>A0A512B4V4</accession>
<dbReference type="EMBL" id="BJYS01000048">
    <property type="protein sequence ID" value="GEO06982.1"/>
    <property type="molecule type" value="Genomic_DNA"/>
</dbReference>
<evidence type="ECO:0000256" key="1">
    <source>
        <dbReference type="SAM" id="MobiDB-lite"/>
    </source>
</evidence>